<gene>
    <name evidence="9" type="ORF">IAB26_11450</name>
</gene>
<dbReference type="InterPro" id="IPR002328">
    <property type="entry name" value="ADH_Zn_CS"/>
</dbReference>
<accession>A0A9D0ZWM6</accession>
<organism evidence="9 10">
    <name type="scientific">Candidatus Limivivens merdigallinarum</name>
    <dbReference type="NCBI Taxonomy" id="2840859"/>
    <lineage>
        <taxon>Bacteria</taxon>
        <taxon>Bacillati</taxon>
        <taxon>Bacillota</taxon>
        <taxon>Clostridia</taxon>
        <taxon>Lachnospirales</taxon>
        <taxon>Lachnospiraceae</taxon>
        <taxon>Lachnospiraceae incertae sedis</taxon>
        <taxon>Candidatus Limivivens</taxon>
    </lineage>
</organism>
<dbReference type="PANTHER" id="PTHR43350:SF19">
    <property type="entry name" value="D-GULOSIDE 3-DEHYDROGENASE"/>
    <property type="match status" value="1"/>
</dbReference>
<dbReference type="Pfam" id="PF08240">
    <property type="entry name" value="ADH_N"/>
    <property type="match status" value="1"/>
</dbReference>
<comment type="cofactor">
    <cofactor evidence="1 6">
        <name>Zn(2+)</name>
        <dbReference type="ChEBI" id="CHEBI:29105"/>
    </cofactor>
</comment>
<dbReference type="AlphaFoldDB" id="A0A9D0ZWM6"/>
<evidence type="ECO:0000256" key="5">
    <source>
        <dbReference type="ARBA" id="ARBA00023002"/>
    </source>
</evidence>
<reference evidence="9" key="2">
    <citation type="journal article" date="2021" name="PeerJ">
        <title>Extensive microbial diversity within the chicken gut microbiome revealed by metagenomics and culture.</title>
        <authorList>
            <person name="Gilroy R."/>
            <person name="Ravi A."/>
            <person name="Getino M."/>
            <person name="Pursley I."/>
            <person name="Horton D.L."/>
            <person name="Alikhan N.F."/>
            <person name="Baker D."/>
            <person name="Gharbi K."/>
            <person name="Hall N."/>
            <person name="Watson M."/>
            <person name="Adriaenssens E.M."/>
            <person name="Foster-Nyarko E."/>
            <person name="Jarju S."/>
            <person name="Secka A."/>
            <person name="Antonio M."/>
            <person name="Oren A."/>
            <person name="Chaudhuri R.R."/>
            <person name="La Ragione R."/>
            <person name="Hildebrand F."/>
            <person name="Pallen M.J."/>
        </authorList>
    </citation>
    <scope>NUCLEOTIDE SEQUENCE</scope>
    <source>
        <strain evidence="9">ChiSjej3B21-11622</strain>
    </source>
</reference>
<evidence type="ECO:0000313" key="10">
    <source>
        <dbReference type="Proteomes" id="UP000886886"/>
    </source>
</evidence>
<dbReference type="Gene3D" id="3.40.50.720">
    <property type="entry name" value="NAD(P)-binding Rossmann-like Domain"/>
    <property type="match status" value="1"/>
</dbReference>
<dbReference type="InterPro" id="IPR013154">
    <property type="entry name" value="ADH-like_N"/>
</dbReference>
<comment type="similarity">
    <text evidence="2 6">Belongs to the zinc-containing alcohol dehydrogenase family.</text>
</comment>
<name>A0A9D0ZWM6_9FIRM</name>
<evidence type="ECO:0000259" key="7">
    <source>
        <dbReference type="Pfam" id="PF00107"/>
    </source>
</evidence>
<dbReference type="GO" id="GO:0016491">
    <property type="term" value="F:oxidoreductase activity"/>
    <property type="evidence" value="ECO:0007669"/>
    <property type="project" value="UniProtKB-KW"/>
</dbReference>
<keyword evidence="3 6" id="KW-0479">Metal-binding</keyword>
<dbReference type="Gene3D" id="3.90.180.10">
    <property type="entry name" value="Medium-chain alcohol dehydrogenases, catalytic domain"/>
    <property type="match status" value="2"/>
</dbReference>
<dbReference type="GO" id="GO:0008270">
    <property type="term" value="F:zinc ion binding"/>
    <property type="evidence" value="ECO:0007669"/>
    <property type="project" value="InterPro"/>
</dbReference>
<evidence type="ECO:0000256" key="3">
    <source>
        <dbReference type="ARBA" id="ARBA00022723"/>
    </source>
</evidence>
<dbReference type="InterPro" id="IPR036291">
    <property type="entry name" value="NAD(P)-bd_dom_sf"/>
</dbReference>
<evidence type="ECO:0000313" key="9">
    <source>
        <dbReference type="EMBL" id="HIQ97164.1"/>
    </source>
</evidence>
<dbReference type="Pfam" id="PF00107">
    <property type="entry name" value="ADH_zinc_N"/>
    <property type="match status" value="1"/>
</dbReference>
<proteinExistence type="inferred from homology"/>
<dbReference type="PROSITE" id="PS00059">
    <property type="entry name" value="ADH_ZINC"/>
    <property type="match status" value="1"/>
</dbReference>
<evidence type="ECO:0000259" key="8">
    <source>
        <dbReference type="Pfam" id="PF08240"/>
    </source>
</evidence>
<keyword evidence="5" id="KW-0560">Oxidoreductase</keyword>
<keyword evidence="4 6" id="KW-0862">Zinc</keyword>
<evidence type="ECO:0000256" key="4">
    <source>
        <dbReference type="ARBA" id="ARBA00022833"/>
    </source>
</evidence>
<feature type="domain" description="Alcohol dehydrogenase-like N-terminal" evidence="8">
    <location>
        <begin position="25"/>
        <end position="114"/>
    </location>
</feature>
<dbReference type="InterPro" id="IPR013149">
    <property type="entry name" value="ADH-like_C"/>
</dbReference>
<dbReference type="SUPFAM" id="SSF51735">
    <property type="entry name" value="NAD(P)-binding Rossmann-fold domains"/>
    <property type="match status" value="1"/>
</dbReference>
<protein>
    <submittedName>
        <fullName evidence="9">Zinc-binding dehydrogenase</fullName>
    </submittedName>
</protein>
<dbReference type="InterPro" id="IPR011032">
    <property type="entry name" value="GroES-like_sf"/>
</dbReference>
<evidence type="ECO:0000256" key="6">
    <source>
        <dbReference type="RuleBase" id="RU361277"/>
    </source>
</evidence>
<sequence>MKTLVVEKDGSLSLHEVPIPKYSSKQALVRTISCGICNGTDAKLIHHTFKGYTKKDYPIMLGHEAVGEVVEVGSEVTSFRPGDKVLLPFVDPNPELYGNLGSGWGAFSEYGIVNDPAAYGSGVPECAFAQTILPDFVDPVDAAMIVTLREVLSSIKRFGIRENQSVAVFGCGPVGQTFIRFLSLLGVHPIIAFDIVDGKLDDALAKGADYAFNSAKVDVKETIRGICPDGVQYVLDAVGMLSLINQAMEYITDAGKICCYGIAPTCELNLDWSKAPYNWQLQFQQFPSKAEEGEATNQILSWLKTGVIDLKDYISDYFEFDHILDAFKQLEERKIAKKGIVVYPRP</sequence>
<dbReference type="EMBL" id="DVFT01000168">
    <property type="protein sequence ID" value="HIQ97164.1"/>
    <property type="molecule type" value="Genomic_DNA"/>
</dbReference>
<evidence type="ECO:0000256" key="1">
    <source>
        <dbReference type="ARBA" id="ARBA00001947"/>
    </source>
</evidence>
<dbReference type="SUPFAM" id="SSF50129">
    <property type="entry name" value="GroES-like"/>
    <property type="match status" value="1"/>
</dbReference>
<feature type="domain" description="Alcohol dehydrogenase-like C-terminal" evidence="7">
    <location>
        <begin position="173"/>
        <end position="272"/>
    </location>
</feature>
<comment type="caution">
    <text evidence="9">The sequence shown here is derived from an EMBL/GenBank/DDBJ whole genome shotgun (WGS) entry which is preliminary data.</text>
</comment>
<reference evidence="9" key="1">
    <citation type="submission" date="2020-10" db="EMBL/GenBank/DDBJ databases">
        <authorList>
            <person name="Gilroy R."/>
        </authorList>
    </citation>
    <scope>NUCLEOTIDE SEQUENCE</scope>
    <source>
        <strain evidence="9">ChiSjej3B21-11622</strain>
    </source>
</reference>
<evidence type="ECO:0000256" key="2">
    <source>
        <dbReference type="ARBA" id="ARBA00008072"/>
    </source>
</evidence>
<dbReference type="PANTHER" id="PTHR43350">
    <property type="entry name" value="NAD-DEPENDENT ALCOHOL DEHYDROGENASE"/>
    <property type="match status" value="1"/>
</dbReference>
<dbReference type="Proteomes" id="UP000886886">
    <property type="component" value="Unassembled WGS sequence"/>
</dbReference>